<evidence type="ECO:0000313" key="8">
    <source>
        <dbReference type="Proteomes" id="UP001361239"/>
    </source>
</evidence>
<dbReference type="Pfam" id="PF02900">
    <property type="entry name" value="LigB"/>
    <property type="match status" value="1"/>
</dbReference>
<evidence type="ECO:0000259" key="6">
    <source>
        <dbReference type="Pfam" id="PF02900"/>
    </source>
</evidence>
<keyword evidence="3" id="KW-0479">Metal-binding</keyword>
<evidence type="ECO:0000256" key="2">
    <source>
        <dbReference type="ARBA" id="ARBA00007581"/>
    </source>
</evidence>
<feature type="domain" description="Extradiol ring-cleavage dioxygenase class III enzyme subunit B" evidence="6">
    <location>
        <begin position="8"/>
        <end position="238"/>
    </location>
</feature>
<gene>
    <name evidence="7" type="primary">ygiD</name>
    <name evidence="7" type="ORF">WG901_04680</name>
</gene>
<dbReference type="InterPro" id="IPR004183">
    <property type="entry name" value="Xdiol_dOase_suB"/>
</dbReference>
<name>A0ABU8RSA2_9SPHN</name>
<evidence type="ECO:0000256" key="5">
    <source>
        <dbReference type="ARBA" id="ARBA00023002"/>
    </source>
</evidence>
<keyword evidence="8" id="KW-1185">Reference proteome</keyword>
<evidence type="ECO:0000256" key="1">
    <source>
        <dbReference type="ARBA" id="ARBA00001947"/>
    </source>
</evidence>
<comment type="caution">
    <text evidence="7">The sequence shown here is derived from an EMBL/GenBank/DDBJ whole genome shotgun (WGS) entry which is preliminary data.</text>
</comment>
<dbReference type="Proteomes" id="UP001361239">
    <property type="component" value="Unassembled WGS sequence"/>
</dbReference>
<proteinExistence type="inferred from homology"/>
<accession>A0ABU8RSA2</accession>
<dbReference type="GO" id="GO:0050297">
    <property type="term" value="F:stizolobate synthase activity"/>
    <property type="evidence" value="ECO:0007669"/>
    <property type="project" value="UniProtKB-EC"/>
</dbReference>
<reference evidence="7 8" key="1">
    <citation type="submission" date="2024-03" db="EMBL/GenBank/DDBJ databases">
        <authorList>
            <person name="Jo J.-H."/>
        </authorList>
    </citation>
    <scope>NUCLEOTIDE SEQUENCE [LARGE SCALE GENOMIC DNA]</scope>
    <source>
        <strain evidence="7 8">PS1R-30</strain>
    </source>
</reference>
<organism evidence="7 8">
    <name type="scientific">Novosphingobium anseongense</name>
    <dbReference type="NCBI Taxonomy" id="3133436"/>
    <lineage>
        <taxon>Bacteria</taxon>
        <taxon>Pseudomonadati</taxon>
        <taxon>Pseudomonadota</taxon>
        <taxon>Alphaproteobacteria</taxon>
        <taxon>Sphingomonadales</taxon>
        <taxon>Sphingomonadaceae</taxon>
        <taxon>Novosphingobium</taxon>
    </lineage>
</organism>
<dbReference type="EC" id="1.13.11.29" evidence="7"/>
<keyword evidence="7" id="KW-0223">Dioxygenase</keyword>
<evidence type="ECO:0000313" key="7">
    <source>
        <dbReference type="EMBL" id="MEJ5975917.1"/>
    </source>
</evidence>
<comment type="cofactor">
    <cofactor evidence="1">
        <name>Zn(2+)</name>
        <dbReference type="ChEBI" id="CHEBI:29105"/>
    </cofactor>
</comment>
<dbReference type="Gene3D" id="3.40.830.10">
    <property type="entry name" value="LigB-like"/>
    <property type="match status" value="1"/>
</dbReference>
<dbReference type="PIRSF" id="PIRSF006157">
    <property type="entry name" value="Doxgns_DODA"/>
    <property type="match status" value="1"/>
</dbReference>
<evidence type="ECO:0000256" key="3">
    <source>
        <dbReference type="ARBA" id="ARBA00022723"/>
    </source>
</evidence>
<dbReference type="PANTHER" id="PTHR30096:SF0">
    <property type="entry name" value="4,5-DOPA DIOXYGENASE EXTRADIOL-LIKE PROTEIN"/>
    <property type="match status" value="1"/>
</dbReference>
<dbReference type="RefSeq" id="WP_339585846.1">
    <property type="nucleotide sequence ID" value="NZ_JBBHJZ010000001.1"/>
</dbReference>
<dbReference type="EMBL" id="JBBHJZ010000001">
    <property type="protein sequence ID" value="MEJ5975917.1"/>
    <property type="molecule type" value="Genomic_DNA"/>
</dbReference>
<dbReference type="NCBIfam" id="NF007914">
    <property type="entry name" value="PRK10628.1"/>
    <property type="match status" value="1"/>
</dbReference>
<evidence type="ECO:0000256" key="4">
    <source>
        <dbReference type="ARBA" id="ARBA00022833"/>
    </source>
</evidence>
<dbReference type="PANTHER" id="PTHR30096">
    <property type="entry name" value="4,5-DOPA DIOXYGENASE EXTRADIOL-LIKE PROTEIN"/>
    <property type="match status" value="1"/>
</dbReference>
<sequence>MTSPLPVLFLGHGSPMTAITDGPERRAWQALGATILRALPRPRAILAVTAHWETQGRTHVTAEAQPRTIHDFGGFPQALYDIRYPAPGSPELVARVTQLLGSDRVAPDTSWGFDHGAWGVVQPMFPAADIPMVAMSLDRGLSPAEHLALGGKLAPLRDEGVLIVASGNVIHNLALWRQAAGTQPDWAVEFRNRTNAAILAGDNAALTDFAPDDRNAARAINSGEHYLPLLYALGARREGDGAALFNDTLDGALSMTSLLVGDTSLLAA</sequence>
<dbReference type="CDD" id="cd07363">
    <property type="entry name" value="45_DOPA_Dioxygenase"/>
    <property type="match status" value="1"/>
</dbReference>
<keyword evidence="4" id="KW-0862">Zinc</keyword>
<protein>
    <submittedName>
        <fullName evidence="7">4,5-DOPA dioxygenase extradiol</fullName>
        <ecNumber evidence="7">1.13.11.29</ecNumber>
    </submittedName>
</protein>
<keyword evidence="5 7" id="KW-0560">Oxidoreductase</keyword>
<comment type="similarity">
    <text evidence="2">Belongs to the DODA-type extradiol aromatic ring-opening dioxygenase family.</text>
</comment>
<dbReference type="InterPro" id="IPR014436">
    <property type="entry name" value="Extradiol_dOase_DODA"/>
</dbReference>
<dbReference type="SUPFAM" id="SSF53213">
    <property type="entry name" value="LigB-like"/>
    <property type="match status" value="1"/>
</dbReference>